<dbReference type="PANTHER" id="PTHR46796">
    <property type="entry name" value="HTH-TYPE TRANSCRIPTIONAL ACTIVATOR RHAS-RELATED"/>
    <property type="match status" value="1"/>
</dbReference>
<dbReference type="EMBL" id="VLKW01000014">
    <property type="protein sequence ID" value="TWI42527.1"/>
    <property type="molecule type" value="Genomic_DNA"/>
</dbReference>
<evidence type="ECO:0000256" key="2">
    <source>
        <dbReference type="ARBA" id="ARBA00023125"/>
    </source>
</evidence>
<dbReference type="InterPro" id="IPR018060">
    <property type="entry name" value="HTH_AraC"/>
</dbReference>
<evidence type="ECO:0000313" key="8">
    <source>
        <dbReference type="Proteomes" id="UP000437862"/>
    </source>
</evidence>
<proteinExistence type="predicted"/>
<evidence type="ECO:0000313" key="5">
    <source>
        <dbReference type="EMBL" id="QGZ42104.1"/>
    </source>
</evidence>
<evidence type="ECO:0000256" key="1">
    <source>
        <dbReference type="ARBA" id="ARBA00023015"/>
    </source>
</evidence>
<evidence type="ECO:0000313" key="7">
    <source>
        <dbReference type="Proteomes" id="UP000315112"/>
    </source>
</evidence>
<dbReference type="GO" id="GO:0043565">
    <property type="term" value="F:sequence-specific DNA binding"/>
    <property type="evidence" value="ECO:0007669"/>
    <property type="project" value="InterPro"/>
</dbReference>
<dbReference type="SUPFAM" id="SSF46689">
    <property type="entry name" value="Homeodomain-like"/>
    <property type="match status" value="1"/>
</dbReference>
<dbReference type="Proteomes" id="UP000437862">
    <property type="component" value="Chromosome"/>
</dbReference>
<dbReference type="InterPro" id="IPR046532">
    <property type="entry name" value="DUF6597"/>
</dbReference>
<dbReference type="SMART" id="SM00342">
    <property type="entry name" value="HTH_ARAC"/>
    <property type="match status" value="1"/>
</dbReference>
<reference evidence="5 8" key="3">
    <citation type="submission" date="2019-12" db="EMBL/GenBank/DDBJ databases">
        <title>Draft Genome Sequences of Six Type Strains of the Genus Massilia.</title>
        <authorList>
            <person name="Miess H."/>
            <person name="Frediansyah A."/>
            <person name="Goeker M."/>
            <person name="Gross H."/>
        </authorList>
    </citation>
    <scope>NUCLEOTIDE SEQUENCE [LARGE SCALE GENOMIC DNA]</scope>
    <source>
        <strain evidence="5 8">DSM 26639</strain>
    </source>
</reference>
<sequence>MNPRHREFPPPAPLRDAVKCLWYDRRDAPPEGADLHVLPDGYAEIIFHFGGAYLAPGHPLPSPCIVGLLAEPLKLHARGRLDILAVRCYPWAVFDLLGIPPETAGVRALAHPIAELQPTLARRIHEDRIDVAVADLAAYLLSAQPRLDSVLSRAGAALRDGHGTLPVRDVAAAAHATVRTLERKFRRSSGHTVKDISSLMRFEQVRNRLVLQPAANLAALARELGYTDQSHLHREFKRFSGTTPAAFARRQRVAPILSHSYKSGPP</sequence>
<keyword evidence="8" id="KW-1185">Reference proteome</keyword>
<keyword evidence="1" id="KW-0805">Transcription regulation</keyword>
<dbReference type="Proteomes" id="UP000315112">
    <property type="component" value="Unassembled WGS sequence"/>
</dbReference>
<reference evidence="6" key="2">
    <citation type="submission" date="2019-07" db="EMBL/GenBank/DDBJ databases">
        <authorList>
            <person name="Whitman W."/>
            <person name="Huntemann M."/>
            <person name="Clum A."/>
            <person name="Pillay M."/>
            <person name="Palaniappan K."/>
            <person name="Varghese N."/>
            <person name="Mikhailova N."/>
            <person name="Stamatis D."/>
            <person name="Reddy T."/>
            <person name="Daum C."/>
            <person name="Shapiro N."/>
            <person name="Ivanova N."/>
            <person name="Kyrpides N."/>
            <person name="Woyke T."/>
        </authorList>
    </citation>
    <scope>NUCLEOTIDE SEQUENCE</scope>
    <source>
        <strain evidence="6">CGMCC 1.10685</strain>
    </source>
</reference>
<name>A0A562PDM7_9BURK</name>
<dbReference type="Gene3D" id="1.10.10.60">
    <property type="entry name" value="Homeodomain-like"/>
    <property type="match status" value="1"/>
</dbReference>
<dbReference type="AlphaFoldDB" id="A0A562PDM7"/>
<reference evidence="6 7" key="1">
    <citation type="journal article" date="2015" name="Stand. Genomic Sci.">
        <title>Genomic Encyclopedia of Bacterial and Archaeal Type Strains, Phase III: the genomes of soil and plant-associated and newly described type strains.</title>
        <authorList>
            <person name="Whitman W.B."/>
            <person name="Woyke T."/>
            <person name="Klenk H.P."/>
            <person name="Zhou Y."/>
            <person name="Lilburn T.G."/>
            <person name="Beck B.J."/>
            <person name="De Vos P."/>
            <person name="Vandamme P."/>
            <person name="Eisen J.A."/>
            <person name="Garrity G."/>
            <person name="Hugenholtz P."/>
            <person name="Kyrpides N.C."/>
        </authorList>
    </citation>
    <scope>NUCLEOTIDE SEQUENCE [LARGE SCALE GENOMIC DNA]</scope>
    <source>
        <strain evidence="6 7">CGMCC 1.10685</strain>
    </source>
</reference>
<gene>
    <name evidence="5" type="ORF">GO485_25710</name>
    <name evidence="6" type="ORF">IP92_05503</name>
</gene>
<dbReference type="OrthoDB" id="9809338at2"/>
<evidence type="ECO:0000313" key="6">
    <source>
        <dbReference type="EMBL" id="TWI42527.1"/>
    </source>
</evidence>
<dbReference type="PROSITE" id="PS01124">
    <property type="entry name" value="HTH_ARAC_FAMILY_2"/>
    <property type="match status" value="1"/>
</dbReference>
<protein>
    <submittedName>
        <fullName evidence="6">AraC-like DNA-binding protein</fullName>
    </submittedName>
    <submittedName>
        <fullName evidence="5">Helix-turn-helix domain-containing protein</fullName>
    </submittedName>
</protein>
<dbReference type="EMBL" id="CP046904">
    <property type="protein sequence ID" value="QGZ42104.1"/>
    <property type="molecule type" value="Genomic_DNA"/>
</dbReference>
<dbReference type="InterPro" id="IPR050204">
    <property type="entry name" value="AraC_XylS_family_regulators"/>
</dbReference>
<feature type="domain" description="HTH araC/xylS-type" evidence="4">
    <location>
        <begin position="148"/>
        <end position="250"/>
    </location>
</feature>
<evidence type="ECO:0000256" key="3">
    <source>
        <dbReference type="ARBA" id="ARBA00023163"/>
    </source>
</evidence>
<evidence type="ECO:0000259" key="4">
    <source>
        <dbReference type="PROSITE" id="PS01124"/>
    </source>
</evidence>
<dbReference type="InterPro" id="IPR009057">
    <property type="entry name" value="Homeodomain-like_sf"/>
</dbReference>
<keyword evidence="2 6" id="KW-0238">DNA-binding</keyword>
<dbReference type="GO" id="GO:0003700">
    <property type="term" value="F:DNA-binding transcription factor activity"/>
    <property type="evidence" value="ECO:0007669"/>
    <property type="project" value="InterPro"/>
</dbReference>
<organism evidence="6 7">
    <name type="scientific">Pseudoduganella flava</name>
    <dbReference type="NCBI Taxonomy" id="871742"/>
    <lineage>
        <taxon>Bacteria</taxon>
        <taxon>Pseudomonadati</taxon>
        <taxon>Pseudomonadota</taxon>
        <taxon>Betaproteobacteria</taxon>
        <taxon>Burkholderiales</taxon>
        <taxon>Oxalobacteraceae</taxon>
        <taxon>Telluria group</taxon>
        <taxon>Pseudoduganella</taxon>
    </lineage>
</organism>
<dbReference type="Pfam" id="PF20240">
    <property type="entry name" value="DUF6597"/>
    <property type="match status" value="1"/>
</dbReference>
<accession>A0A562PDM7</accession>
<keyword evidence="3" id="KW-0804">Transcription</keyword>
<dbReference type="Pfam" id="PF12833">
    <property type="entry name" value="HTH_18"/>
    <property type="match status" value="1"/>
</dbReference>